<dbReference type="AlphaFoldDB" id="A0A2S9XG09"/>
<accession>A0A2S9XG09</accession>
<dbReference type="Pfam" id="PF10604">
    <property type="entry name" value="Polyketide_cyc2"/>
    <property type="match status" value="1"/>
</dbReference>
<protein>
    <submittedName>
        <fullName evidence="2">Polyketide cyclase / dehydrase and lipid transport</fullName>
    </submittedName>
</protein>
<keyword evidence="1" id="KW-0812">Transmembrane</keyword>
<evidence type="ECO:0000313" key="2">
    <source>
        <dbReference type="EMBL" id="PRP91690.1"/>
    </source>
</evidence>
<dbReference type="SUPFAM" id="SSF55961">
    <property type="entry name" value="Bet v1-like"/>
    <property type="match status" value="1"/>
</dbReference>
<reference evidence="2 3" key="1">
    <citation type="submission" date="2018-03" db="EMBL/GenBank/DDBJ databases">
        <title>Draft Genome Sequences of the Obligatory Marine Myxobacteria Enhygromyxa salina SWB007.</title>
        <authorList>
            <person name="Poehlein A."/>
            <person name="Moghaddam J.A."/>
            <person name="Harms H."/>
            <person name="Alanjari M."/>
            <person name="Koenig G.M."/>
            <person name="Daniel R."/>
            <person name="Schaeberle T.F."/>
        </authorList>
    </citation>
    <scope>NUCLEOTIDE SEQUENCE [LARGE SCALE GENOMIC DNA]</scope>
    <source>
        <strain evidence="2 3">SWB007</strain>
    </source>
</reference>
<dbReference type="CDD" id="cd07822">
    <property type="entry name" value="SRPBCC_4"/>
    <property type="match status" value="1"/>
</dbReference>
<organism evidence="2 3">
    <name type="scientific">Enhygromyxa salina</name>
    <dbReference type="NCBI Taxonomy" id="215803"/>
    <lineage>
        <taxon>Bacteria</taxon>
        <taxon>Pseudomonadati</taxon>
        <taxon>Myxococcota</taxon>
        <taxon>Polyangia</taxon>
        <taxon>Nannocystales</taxon>
        <taxon>Nannocystaceae</taxon>
        <taxon>Enhygromyxa</taxon>
    </lineage>
</organism>
<dbReference type="Gene3D" id="3.30.530.20">
    <property type="match status" value="1"/>
</dbReference>
<comment type="caution">
    <text evidence="2">The sequence shown here is derived from an EMBL/GenBank/DDBJ whole genome shotgun (WGS) entry which is preliminary data.</text>
</comment>
<proteinExistence type="predicted"/>
<gene>
    <name evidence="2" type="ORF">ENSA7_82010</name>
</gene>
<evidence type="ECO:0000313" key="3">
    <source>
        <dbReference type="Proteomes" id="UP000238823"/>
    </source>
</evidence>
<name>A0A2S9XG09_9BACT</name>
<keyword evidence="1" id="KW-0472">Membrane</keyword>
<dbReference type="InterPro" id="IPR023393">
    <property type="entry name" value="START-like_dom_sf"/>
</dbReference>
<keyword evidence="1" id="KW-1133">Transmembrane helix</keyword>
<dbReference type="Proteomes" id="UP000238823">
    <property type="component" value="Unassembled WGS sequence"/>
</dbReference>
<dbReference type="EMBL" id="PVNL01000171">
    <property type="protein sequence ID" value="PRP91690.1"/>
    <property type="molecule type" value="Genomic_DNA"/>
</dbReference>
<evidence type="ECO:0000256" key="1">
    <source>
        <dbReference type="SAM" id="Phobius"/>
    </source>
</evidence>
<sequence length="193" mass="21051">MRGYSRAVPWYFWIPLVVAGLASMVALSVLTAKIQPPPSAAESITLDGKARKLEGERYIEYRVGCTINAPPEAVWALLTNATNLPQWNSTIISVEGTIAAGQRIKLKSKLAPDRVFPLVISTFEPNRRLVWEDGNKIFKGVRTFTLESSGDTTTVTMAEVLTGAFLPQIAPKLPDFTPSFELFAADLKAAAQA</sequence>
<dbReference type="InterPro" id="IPR019587">
    <property type="entry name" value="Polyketide_cyclase/dehydratase"/>
</dbReference>
<feature type="transmembrane region" description="Helical" evidence="1">
    <location>
        <begin position="12"/>
        <end position="30"/>
    </location>
</feature>